<dbReference type="Gene3D" id="3.30.70.100">
    <property type="match status" value="1"/>
</dbReference>
<dbReference type="GO" id="GO:0016491">
    <property type="term" value="F:oxidoreductase activity"/>
    <property type="evidence" value="ECO:0007669"/>
    <property type="project" value="UniProtKB-KW"/>
</dbReference>
<sequence length="115" mass="13559">MMIVFTNTLKIRKGHVHKLLERMDEGTEELAKAEGFLGTRILRTRQMADEEEVVIQTLWRSEKYLKQWTKSEAFRRSHRGDRPDWILGFKLNSYEVIHWLPPAVDKESTSDSLAE</sequence>
<evidence type="ECO:0000259" key="1">
    <source>
        <dbReference type="PROSITE" id="PS51725"/>
    </source>
</evidence>
<dbReference type="Pfam" id="PF03992">
    <property type="entry name" value="ABM"/>
    <property type="match status" value="1"/>
</dbReference>
<comment type="caution">
    <text evidence="2">The sequence shown here is derived from an EMBL/GenBank/DDBJ whole genome shotgun (WGS) entry which is preliminary data.</text>
</comment>
<dbReference type="InterPro" id="IPR011008">
    <property type="entry name" value="Dimeric_a/b-barrel"/>
</dbReference>
<dbReference type="PROSITE" id="PS51725">
    <property type="entry name" value="ABM"/>
    <property type="match status" value="1"/>
</dbReference>
<reference evidence="2 3" key="1">
    <citation type="submission" date="2023-07" db="EMBL/GenBank/DDBJ databases">
        <title>Genomic Encyclopedia of Type Strains, Phase IV (KMG-IV): sequencing the most valuable type-strain genomes for metagenomic binning, comparative biology and taxonomic classification.</title>
        <authorList>
            <person name="Goeker M."/>
        </authorList>
    </citation>
    <scope>NUCLEOTIDE SEQUENCE [LARGE SCALE GENOMIC DNA]</scope>
    <source>
        <strain evidence="2 3">DSM 45903</strain>
    </source>
</reference>
<dbReference type="RefSeq" id="WP_309865484.1">
    <property type="nucleotide sequence ID" value="NZ_JAVDQG010000004.1"/>
</dbReference>
<dbReference type="InterPro" id="IPR050404">
    <property type="entry name" value="Heme-degrading_MO"/>
</dbReference>
<accession>A0ABU1IQQ3</accession>
<organism evidence="2 3">
    <name type="scientific">Desmospora profundinema</name>
    <dbReference type="NCBI Taxonomy" id="1571184"/>
    <lineage>
        <taxon>Bacteria</taxon>
        <taxon>Bacillati</taxon>
        <taxon>Bacillota</taxon>
        <taxon>Bacilli</taxon>
        <taxon>Bacillales</taxon>
        <taxon>Thermoactinomycetaceae</taxon>
        <taxon>Desmospora</taxon>
    </lineage>
</organism>
<evidence type="ECO:0000313" key="2">
    <source>
        <dbReference type="EMBL" id="MDR6226075.1"/>
    </source>
</evidence>
<feature type="domain" description="ABM" evidence="1">
    <location>
        <begin position="3"/>
        <end position="96"/>
    </location>
</feature>
<gene>
    <name evidence="2" type="ORF">JOE21_002081</name>
</gene>
<dbReference type="Proteomes" id="UP001185012">
    <property type="component" value="Unassembled WGS sequence"/>
</dbReference>
<dbReference type="PANTHER" id="PTHR34474">
    <property type="entry name" value="SIGNAL TRANSDUCTION PROTEIN TRAP"/>
    <property type="match status" value="1"/>
</dbReference>
<proteinExistence type="predicted"/>
<protein>
    <submittedName>
        <fullName evidence="2">Heme oxygenase (Staphylobilin-producing)</fullName>
        <ecNumber evidence="2">1.14.99.48</ecNumber>
    </submittedName>
</protein>
<dbReference type="InterPro" id="IPR007138">
    <property type="entry name" value="ABM_dom"/>
</dbReference>
<keyword evidence="2" id="KW-0560">Oxidoreductase</keyword>
<evidence type="ECO:0000313" key="3">
    <source>
        <dbReference type="Proteomes" id="UP001185012"/>
    </source>
</evidence>
<dbReference type="SUPFAM" id="SSF54909">
    <property type="entry name" value="Dimeric alpha+beta barrel"/>
    <property type="match status" value="1"/>
</dbReference>
<name>A0ABU1IQQ3_9BACL</name>
<dbReference type="PANTHER" id="PTHR34474:SF4">
    <property type="entry name" value="HEME OXYGENASE (STAPHYLOBILIN-PRODUCING) 1"/>
    <property type="match status" value="1"/>
</dbReference>
<dbReference type="EMBL" id="JAVDQG010000004">
    <property type="protein sequence ID" value="MDR6226075.1"/>
    <property type="molecule type" value="Genomic_DNA"/>
</dbReference>
<dbReference type="EC" id="1.14.99.48" evidence="2"/>
<keyword evidence="3" id="KW-1185">Reference proteome</keyword>